<protein>
    <submittedName>
        <fullName evidence="2">Uncharacterized protein</fullName>
    </submittedName>
</protein>
<keyword evidence="1" id="KW-0812">Transmembrane</keyword>
<sequence length="61" mass="7024">MWSNKVQVLVMPHYQSNMYAVFTLCLNLVLFLFFHSTYTPLQCCCGPVRHDLPKRATGTVC</sequence>
<dbReference type="EMBL" id="GBXM01071432">
    <property type="protein sequence ID" value="JAH37145.1"/>
    <property type="molecule type" value="Transcribed_RNA"/>
</dbReference>
<keyword evidence="1" id="KW-0472">Membrane</keyword>
<accession>A0A0E9S8Y3</accession>
<reference evidence="2" key="1">
    <citation type="submission" date="2014-11" db="EMBL/GenBank/DDBJ databases">
        <authorList>
            <person name="Amaro Gonzalez C."/>
        </authorList>
    </citation>
    <scope>NUCLEOTIDE SEQUENCE</scope>
</reference>
<evidence type="ECO:0000313" key="2">
    <source>
        <dbReference type="EMBL" id="JAH37145.1"/>
    </source>
</evidence>
<name>A0A0E9S8Y3_ANGAN</name>
<proteinExistence type="predicted"/>
<organism evidence="2">
    <name type="scientific">Anguilla anguilla</name>
    <name type="common">European freshwater eel</name>
    <name type="synonym">Muraena anguilla</name>
    <dbReference type="NCBI Taxonomy" id="7936"/>
    <lineage>
        <taxon>Eukaryota</taxon>
        <taxon>Metazoa</taxon>
        <taxon>Chordata</taxon>
        <taxon>Craniata</taxon>
        <taxon>Vertebrata</taxon>
        <taxon>Euteleostomi</taxon>
        <taxon>Actinopterygii</taxon>
        <taxon>Neopterygii</taxon>
        <taxon>Teleostei</taxon>
        <taxon>Anguilliformes</taxon>
        <taxon>Anguillidae</taxon>
        <taxon>Anguilla</taxon>
    </lineage>
</organism>
<evidence type="ECO:0000256" key="1">
    <source>
        <dbReference type="SAM" id="Phobius"/>
    </source>
</evidence>
<dbReference type="AlphaFoldDB" id="A0A0E9S8Y3"/>
<feature type="transmembrane region" description="Helical" evidence="1">
    <location>
        <begin position="20"/>
        <end position="38"/>
    </location>
</feature>
<keyword evidence="1" id="KW-1133">Transmembrane helix</keyword>
<reference evidence="2" key="2">
    <citation type="journal article" date="2015" name="Fish Shellfish Immunol.">
        <title>Early steps in the European eel (Anguilla anguilla)-Vibrio vulnificus interaction in the gills: Role of the RtxA13 toxin.</title>
        <authorList>
            <person name="Callol A."/>
            <person name="Pajuelo D."/>
            <person name="Ebbesson L."/>
            <person name="Teles M."/>
            <person name="MacKenzie S."/>
            <person name="Amaro C."/>
        </authorList>
    </citation>
    <scope>NUCLEOTIDE SEQUENCE</scope>
</reference>